<comment type="caution">
    <text evidence="1">The sequence shown here is derived from an EMBL/GenBank/DDBJ whole genome shotgun (WGS) entry which is preliminary data.</text>
</comment>
<accession>A0A8S1JFN6</accession>
<dbReference type="Proteomes" id="UP000708148">
    <property type="component" value="Unassembled WGS sequence"/>
</dbReference>
<protein>
    <recommendedName>
        <fullName evidence="3">Ureidoglycolate hydrolase</fullName>
    </recommendedName>
</protein>
<dbReference type="AlphaFoldDB" id="A0A8S1JFN6"/>
<proteinExistence type="predicted"/>
<name>A0A8S1JFN6_9CHLO</name>
<dbReference type="InterPro" id="IPR024060">
    <property type="entry name" value="Ureidoglycolate_lyase_dom_sf"/>
</dbReference>
<dbReference type="PANTHER" id="PTHR35721">
    <property type="entry name" value="UREIDOGLYCOLATE HYDROLASE"/>
    <property type="match status" value="1"/>
</dbReference>
<dbReference type="OrthoDB" id="2018886at2759"/>
<gene>
    <name evidence="1" type="ORF">OSTQU699_LOCUS10650</name>
</gene>
<evidence type="ECO:0008006" key="3">
    <source>
        <dbReference type="Google" id="ProtNLM"/>
    </source>
</evidence>
<sequence length="163" mass="18355">MAQAERIKLNVTPLTPETFRPFGQVIGATEDGKQFDSTDAQLVLDKGTPRFYIMRIPRRGLSFDNITFHQDVTQCLGAVTHKPWYMAVAAPGVSPYPSEADISVFRVPPTVFLKLECGTWHAGPLFADSEFMDFYNLELADTNIVDHHTHRYAEDCISFEIGE</sequence>
<reference evidence="1" key="1">
    <citation type="submission" date="2020-12" db="EMBL/GenBank/DDBJ databases">
        <authorList>
            <person name="Iha C."/>
        </authorList>
    </citation>
    <scope>NUCLEOTIDE SEQUENCE</scope>
</reference>
<keyword evidence="2" id="KW-1185">Reference proteome</keyword>
<dbReference type="GO" id="GO:0004848">
    <property type="term" value="F:ureidoglycolate hydrolase activity"/>
    <property type="evidence" value="ECO:0007669"/>
    <property type="project" value="InterPro"/>
</dbReference>
<dbReference type="Gene3D" id="2.60.120.480">
    <property type="entry name" value="Ureidoglycolate hydrolase"/>
    <property type="match status" value="1"/>
</dbReference>
<evidence type="ECO:0000313" key="2">
    <source>
        <dbReference type="Proteomes" id="UP000708148"/>
    </source>
</evidence>
<dbReference type="PANTHER" id="PTHR35721:SF1">
    <property type="entry name" value="UREIDOGLYCOLATE HYDROLASE"/>
    <property type="match status" value="1"/>
</dbReference>
<evidence type="ECO:0000313" key="1">
    <source>
        <dbReference type="EMBL" id="CAD7705295.1"/>
    </source>
</evidence>
<dbReference type="SUPFAM" id="SSF51182">
    <property type="entry name" value="RmlC-like cupins"/>
    <property type="match status" value="1"/>
</dbReference>
<dbReference type="InterPro" id="IPR011051">
    <property type="entry name" value="RmlC_Cupin_sf"/>
</dbReference>
<organism evidence="1 2">
    <name type="scientific">Ostreobium quekettii</name>
    <dbReference type="NCBI Taxonomy" id="121088"/>
    <lineage>
        <taxon>Eukaryota</taxon>
        <taxon>Viridiplantae</taxon>
        <taxon>Chlorophyta</taxon>
        <taxon>core chlorophytes</taxon>
        <taxon>Ulvophyceae</taxon>
        <taxon>TCBD clade</taxon>
        <taxon>Bryopsidales</taxon>
        <taxon>Ostreobineae</taxon>
        <taxon>Ostreobiaceae</taxon>
        <taxon>Ostreobium</taxon>
    </lineage>
</organism>
<dbReference type="EMBL" id="CAJHUC010003076">
    <property type="protein sequence ID" value="CAD7705295.1"/>
    <property type="molecule type" value="Genomic_DNA"/>
</dbReference>